<dbReference type="Pfam" id="PF01979">
    <property type="entry name" value="Amidohydro_1"/>
    <property type="match status" value="1"/>
</dbReference>
<keyword evidence="3" id="KW-1185">Reference proteome</keyword>
<dbReference type="KEGG" id="nth:Nther_2646"/>
<dbReference type="eggNOG" id="COG1228">
    <property type="taxonomic scope" value="Bacteria"/>
</dbReference>
<proteinExistence type="predicted"/>
<evidence type="ECO:0000313" key="2">
    <source>
        <dbReference type="EMBL" id="ACB86201.1"/>
    </source>
</evidence>
<protein>
    <submittedName>
        <fullName evidence="2">Amidohydrolase</fullName>
    </submittedName>
</protein>
<dbReference type="InterPro" id="IPR011059">
    <property type="entry name" value="Metal-dep_hydrolase_composite"/>
</dbReference>
<dbReference type="InterPro" id="IPR051781">
    <property type="entry name" value="Metallo-dep_Hydrolase"/>
</dbReference>
<dbReference type="OrthoDB" id="9797498at2"/>
<dbReference type="CDD" id="cd01299">
    <property type="entry name" value="Met_dep_hydrolase_A"/>
    <property type="match status" value="1"/>
</dbReference>
<dbReference type="PANTHER" id="PTHR43135">
    <property type="entry name" value="ALPHA-D-RIBOSE 1-METHYLPHOSPHONATE 5-TRIPHOSPHATE DIPHOSPHATASE"/>
    <property type="match status" value="1"/>
</dbReference>
<dbReference type="RefSeq" id="WP_012449039.1">
    <property type="nucleotide sequence ID" value="NC_010718.1"/>
</dbReference>
<dbReference type="SUPFAM" id="SSF51556">
    <property type="entry name" value="Metallo-dependent hydrolases"/>
    <property type="match status" value="1"/>
</dbReference>
<accession>B2A295</accession>
<reference evidence="2 3" key="1">
    <citation type="submission" date="2008-04" db="EMBL/GenBank/DDBJ databases">
        <title>Complete sequence of chromosome of Natranaerobius thermophilus JW/NM-WN-LF.</title>
        <authorList>
            <consortium name="US DOE Joint Genome Institute"/>
            <person name="Copeland A."/>
            <person name="Lucas S."/>
            <person name="Lapidus A."/>
            <person name="Glavina del Rio T."/>
            <person name="Dalin E."/>
            <person name="Tice H."/>
            <person name="Bruce D."/>
            <person name="Goodwin L."/>
            <person name="Pitluck S."/>
            <person name="Chertkov O."/>
            <person name="Brettin T."/>
            <person name="Detter J.C."/>
            <person name="Han C."/>
            <person name="Kuske C.R."/>
            <person name="Schmutz J."/>
            <person name="Larimer F."/>
            <person name="Land M."/>
            <person name="Hauser L."/>
            <person name="Kyrpides N."/>
            <person name="Lykidis A."/>
            <person name="Mesbah N.M."/>
            <person name="Wiegel J."/>
        </authorList>
    </citation>
    <scope>NUCLEOTIDE SEQUENCE [LARGE SCALE GENOMIC DNA]</scope>
    <source>
        <strain evidence="3">ATCC BAA-1301 / DSM 18059 / JW/NM-WN-LF</strain>
    </source>
</reference>
<sequence>MSRYLFKNARIYDGEQLWENASLLVQDGIIEDISERELVDSENEQDFEGEVYDLEGRTILPGLIDCHIHLDLHGMADTFEENFPEDKVRTVRAAKEMENTLMSGFTTVRNVGSVNWIDLSVKEAVNKGYVNGPRILTSGKILSITCSGSEYFDGLYEEVDGVDGFRKGTRNQLKLGADLIKIMATGAVMNPGGVPGAPQPDAEEMRAAVVEARKLNKKVAAHAHGADGIKNSVIAGVDTIEHGTFADDEAIEMMQANGVFLVPTLAPDYYMEKKGEESGIASFMVEKLRNKKRDRQIALQKAIDKGVKIANGSDAGTPYNYQGNNARELTEMVDKGFMSPKKAITSATKVASEACGLEDTIGSIEKGKAADLIVIANDPLTDIKVLLDQQNITMVMKDGKIVKNLLS</sequence>
<evidence type="ECO:0000313" key="3">
    <source>
        <dbReference type="Proteomes" id="UP000001683"/>
    </source>
</evidence>
<dbReference type="PANTHER" id="PTHR43135:SF3">
    <property type="entry name" value="ALPHA-D-RIBOSE 1-METHYLPHOSPHONATE 5-TRIPHOSPHATE DIPHOSPHATASE"/>
    <property type="match status" value="1"/>
</dbReference>
<dbReference type="InterPro" id="IPR032466">
    <property type="entry name" value="Metal_Hydrolase"/>
</dbReference>
<dbReference type="InterPro" id="IPR006680">
    <property type="entry name" value="Amidohydro-rel"/>
</dbReference>
<dbReference type="STRING" id="457570.Nther_2646"/>
<dbReference type="InterPro" id="IPR057744">
    <property type="entry name" value="OTAase-like"/>
</dbReference>
<organism evidence="2 3">
    <name type="scientific">Natranaerobius thermophilus (strain ATCC BAA-1301 / DSM 18059 / JW/NM-WN-LF)</name>
    <dbReference type="NCBI Taxonomy" id="457570"/>
    <lineage>
        <taxon>Bacteria</taxon>
        <taxon>Bacillati</taxon>
        <taxon>Bacillota</taxon>
        <taxon>Clostridia</taxon>
        <taxon>Natranaerobiales</taxon>
        <taxon>Natranaerobiaceae</taxon>
        <taxon>Natranaerobius</taxon>
    </lineage>
</organism>
<dbReference type="Proteomes" id="UP000001683">
    <property type="component" value="Chromosome"/>
</dbReference>
<dbReference type="AlphaFoldDB" id="B2A295"/>
<dbReference type="GO" id="GO:0016810">
    <property type="term" value="F:hydrolase activity, acting on carbon-nitrogen (but not peptide) bonds"/>
    <property type="evidence" value="ECO:0007669"/>
    <property type="project" value="InterPro"/>
</dbReference>
<keyword evidence="2" id="KW-0378">Hydrolase</keyword>
<reference evidence="2 3" key="2">
    <citation type="journal article" date="2011" name="J. Bacteriol.">
        <title>Complete genome sequence of the anaerobic, halophilic alkalithermophile Natranaerobius thermophilus JW/NM-WN-LF.</title>
        <authorList>
            <person name="Zhao B."/>
            <person name="Mesbah N.M."/>
            <person name="Dalin E."/>
            <person name="Goodwin L."/>
            <person name="Nolan M."/>
            <person name="Pitluck S."/>
            <person name="Chertkov O."/>
            <person name="Brettin T.S."/>
            <person name="Han J."/>
            <person name="Larimer F.W."/>
            <person name="Land M.L."/>
            <person name="Hauser L."/>
            <person name="Kyrpides N."/>
            <person name="Wiegel J."/>
        </authorList>
    </citation>
    <scope>NUCLEOTIDE SEQUENCE [LARGE SCALE GENOMIC DNA]</scope>
    <source>
        <strain evidence="3">ATCC BAA-1301 / DSM 18059 / JW/NM-WN-LF</strain>
    </source>
</reference>
<feature type="domain" description="Amidohydrolase-related" evidence="1">
    <location>
        <begin position="58"/>
        <end position="402"/>
    </location>
</feature>
<gene>
    <name evidence="2" type="ordered locus">Nther_2646</name>
</gene>
<evidence type="ECO:0000259" key="1">
    <source>
        <dbReference type="Pfam" id="PF01979"/>
    </source>
</evidence>
<dbReference type="SUPFAM" id="SSF51338">
    <property type="entry name" value="Composite domain of metallo-dependent hydrolases"/>
    <property type="match status" value="1"/>
</dbReference>
<dbReference type="HOGENOM" id="CLU_023620_2_2_9"/>
<dbReference type="InParanoid" id="B2A295"/>
<dbReference type="Gene3D" id="2.30.40.10">
    <property type="entry name" value="Urease, subunit C, domain 1"/>
    <property type="match status" value="1"/>
</dbReference>
<dbReference type="Gene3D" id="3.20.20.140">
    <property type="entry name" value="Metal-dependent hydrolases"/>
    <property type="match status" value="1"/>
</dbReference>
<name>B2A295_NATTJ</name>
<dbReference type="EMBL" id="CP001034">
    <property type="protein sequence ID" value="ACB86201.1"/>
    <property type="molecule type" value="Genomic_DNA"/>
</dbReference>